<name>A0A4R3QPJ0_RHISU</name>
<accession>A0A4R3QPJ0</accession>
<sequence>MRGSFRRRTTNSRLHTSISYPDRRRYSLPLSCTPWGSSRRGLRRRVLMHQPEFDCRQDGDENTDNHMHGHGCGRLKPGQPGRDESPQSDDEINPLPQTAYAASAAIENTTMTMPLAKAFSDCGPAAKAKIHGETNRIAPRIRLATSQSLAFVDWLLRGSVRRPPRAGLFRVWPVASGERPSASLLQGSCAAFADRRAGSTARREPQPYRMPRSRNVRASGPRR</sequence>
<feature type="compositionally biased region" description="Basic residues" evidence="1">
    <location>
        <begin position="211"/>
        <end position="223"/>
    </location>
</feature>
<gene>
    <name evidence="2" type="ORF">EV132_101370</name>
</gene>
<feature type="region of interest" description="Disordered" evidence="1">
    <location>
        <begin position="194"/>
        <end position="223"/>
    </location>
</feature>
<evidence type="ECO:0000313" key="2">
    <source>
        <dbReference type="EMBL" id="TCU20306.1"/>
    </source>
</evidence>
<feature type="region of interest" description="Disordered" evidence="1">
    <location>
        <begin position="54"/>
        <end position="94"/>
    </location>
</feature>
<proteinExistence type="predicted"/>
<organism evidence="2 3">
    <name type="scientific">Rhizobium sullae</name>
    <name type="common">Rhizobium hedysari</name>
    <dbReference type="NCBI Taxonomy" id="50338"/>
    <lineage>
        <taxon>Bacteria</taxon>
        <taxon>Pseudomonadati</taxon>
        <taxon>Pseudomonadota</taxon>
        <taxon>Alphaproteobacteria</taxon>
        <taxon>Hyphomicrobiales</taxon>
        <taxon>Rhizobiaceae</taxon>
        <taxon>Rhizobium/Agrobacterium group</taxon>
        <taxon>Rhizobium</taxon>
    </lineage>
</organism>
<dbReference type="AlphaFoldDB" id="A0A4R3QPJ0"/>
<dbReference type="Proteomes" id="UP000294576">
    <property type="component" value="Unassembled WGS sequence"/>
</dbReference>
<feature type="compositionally biased region" description="Basic and acidic residues" evidence="1">
    <location>
        <begin position="194"/>
        <end position="206"/>
    </location>
</feature>
<comment type="caution">
    <text evidence="2">The sequence shown here is derived from an EMBL/GenBank/DDBJ whole genome shotgun (WGS) entry which is preliminary data.</text>
</comment>
<protein>
    <submittedName>
        <fullName evidence="2">Uncharacterized protein</fullName>
    </submittedName>
</protein>
<evidence type="ECO:0000313" key="3">
    <source>
        <dbReference type="Proteomes" id="UP000294576"/>
    </source>
</evidence>
<evidence type="ECO:0000256" key="1">
    <source>
        <dbReference type="SAM" id="MobiDB-lite"/>
    </source>
</evidence>
<feature type="compositionally biased region" description="Basic and acidic residues" evidence="1">
    <location>
        <begin position="54"/>
        <end position="67"/>
    </location>
</feature>
<dbReference type="EMBL" id="SMBH01000001">
    <property type="protein sequence ID" value="TCU20306.1"/>
    <property type="molecule type" value="Genomic_DNA"/>
</dbReference>
<reference evidence="2 3" key="1">
    <citation type="submission" date="2019-03" db="EMBL/GenBank/DDBJ databases">
        <title>Genomic Encyclopedia of Type Strains, Phase IV (KMG-V): Genome sequencing to study the core and pangenomes of soil and plant-associated prokaryotes.</title>
        <authorList>
            <person name="Whitman W."/>
        </authorList>
    </citation>
    <scope>NUCLEOTIDE SEQUENCE [LARGE SCALE GENOMIC DNA]</scope>
    <source>
        <strain evidence="2 3">Hc14</strain>
    </source>
</reference>